<dbReference type="NCBIfam" id="TIGR00231">
    <property type="entry name" value="small_GTP"/>
    <property type="match status" value="1"/>
</dbReference>
<evidence type="ECO:0000313" key="6">
    <source>
        <dbReference type="Proteomes" id="UP000001064"/>
    </source>
</evidence>
<dbReference type="GO" id="GO:0005770">
    <property type="term" value="C:late endosome"/>
    <property type="evidence" value="ECO:0000318"/>
    <property type="project" value="GO_Central"/>
</dbReference>
<sequence>MTTQSFNKANSTSNRSGINIGRNRSNSDTSSDKSFDGSDNSSTDISSNNNNNNNNNNTNNGSTVNAINGSLYPALIKNSNNTYSTMADFKRSELDLAIKSLKYFDKNRLYSNIKCTIIGISGVGKTSFIRRFSSGEFLIDETTTFGAIRTLHMNHYSGLSLNLEIWDSGGHDRLKGLLPFYLTGTNCMMLMFDVTSKESFRKAFDLLSKSKSMVAAGSMFLVVGNKLDCTKREITTEELKAECEKRSEELDINISWCEISARTGYNIHEPFNIISKTITTMINIIKVSHRSLNNSGNSIPTSGEGEANKLEIDSINKSTFKKDKPTNNNNNNNNNSNNLPSFFELDEESTEDNDMNSSFNIISNPDIIMIRNNNYSCIERTKSVQENVIVKLDSLKIVIEPSINTIFNKILSMHKKTLFFKEANDNSDSGELNGSPNGSGGVTGVTGGSSGSSGEKGSFCIVVDKYHPKRIEFRRRSSPLTNNSEDILLCDYRDHLIKTFISLCPYKIPIIEGSNSTTINDFIGYFNECLRYHNRGLIEKSYIEKCNKSNNVSLSSAATTSMKSNETLINLEFSKMLKDEKYISALSNAINWNASIETLDISDNKFDNYEIKIFNDLLQSINNSISIINLNLANNSLNSKHKNSLIEFIQAMKLKSLNLNNNNLSNNCNLIAQTLTQNTTLTHLSLSNNNLNNDNAQSLSQMIQQNSTIQSIDLSENKIEDEGAAFLLNAQKQQQNSNSSFQLSLNLQLNPTKFQNLNNAKK</sequence>
<feature type="compositionally biased region" description="Low complexity" evidence="4">
    <location>
        <begin position="37"/>
        <end position="64"/>
    </location>
</feature>
<feature type="region of interest" description="Disordered" evidence="4">
    <location>
        <begin position="426"/>
        <end position="454"/>
    </location>
</feature>
<dbReference type="PROSITE" id="PS51450">
    <property type="entry name" value="LRR"/>
    <property type="match status" value="1"/>
</dbReference>
<dbReference type="SMART" id="SM00176">
    <property type="entry name" value="RAN"/>
    <property type="match status" value="1"/>
</dbReference>
<dbReference type="GO" id="GO:0045335">
    <property type="term" value="C:phagocytic vesicle"/>
    <property type="evidence" value="ECO:0000318"/>
    <property type="project" value="GO_Central"/>
</dbReference>
<keyword evidence="3" id="KW-0342">GTP-binding</keyword>
<evidence type="ECO:0000256" key="4">
    <source>
        <dbReference type="SAM" id="MobiDB-lite"/>
    </source>
</evidence>
<dbReference type="PROSITE" id="PS51419">
    <property type="entry name" value="RAB"/>
    <property type="match status" value="1"/>
</dbReference>
<dbReference type="CDD" id="cd00154">
    <property type="entry name" value="Rab"/>
    <property type="match status" value="1"/>
</dbReference>
<dbReference type="SUPFAM" id="SSF52047">
    <property type="entry name" value="RNI-like"/>
    <property type="match status" value="1"/>
</dbReference>
<dbReference type="InterPro" id="IPR001611">
    <property type="entry name" value="Leu-rich_rpt"/>
</dbReference>
<feature type="region of interest" description="Disordered" evidence="4">
    <location>
        <begin position="1"/>
        <end position="64"/>
    </location>
</feature>
<dbReference type="OMA" id="NISWCEI"/>
<dbReference type="InterPro" id="IPR001806">
    <property type="entry name" value="Small_GTPase"/>
</dbReference>
<dbReference type="Pfam" id="PF00071">
    <property type="entry name" value="Ras"/>
    <property type="match status" value="1"/>
</dbReference>
<dbReference type="GO" id="GO:0090385">
    <property type="term" value="P:phagosome-lysosome fusion"/>
    <property type="evidence" value="ECO:0000318"/>
    <property type="project" value="GO_Central"/>
</dbReference>
<dbReference type="PANTHER" id="PTHR47981:SF16">
    <property type="entry name" value="ADP-RIBOSYLATION FACTOR-RELATED"/>
    <property type="match status" value="1"/>
</dbReference>
<comment type="similarity">
    <text evidence="1">Belongs to the small GTPase superfamily. Rab family.</text>
</comment>
<dbReference type="VEuPathDB" id="AmoebaDB:DICPUDRAFT_84055"/>
<evidence type="ECO:0000256" key="3">
    <source>
        <dbReference type="ARBA" id="ARBA00023134"/>
    </source>
</evidence>
<feature type="compositionally biased region" description="Gly residues" evidence="4">
    <location>
        <begin position="437"/>
        <end position="451"/>
    </location>
</feature>
<evidence type="ECO:0000256" key="2">
    <source>
        <dbReference type="ARBA" id="ARBA00022741"/>
    </source>
</evidence>
<dbReference type="Gene3D" id="3.80.10.10">
    <property type="entry name" value="Ribonuclease Inhibitor"/>
    <property type="match status" value="1"/>
</dbReference>
<evidence type="ECO:0000256" key="1">
    <source>
        <dbReference type="ARBA" id="ARBA00006270"/>
    </source>
</evidence>
<gene>
    <name evidence="5" type="ORF">DICPUDRAFT_84055</name>
</gene>
<dbReference type="GeneID" id="10511428"/>
<dbReference type="Pfam" id="PF13516">
    <property type="entry name" value="LRR_6"/>
    <property type="match status" value="2"/>
</dbReference>
<dbReference type="SUPFAM" id="SSF52540">
    <property type="entry name" value="P-loop containing nucleoside triphosphate hydrolases"/>
    <property type="match status" value="1"/>
</dbReference>
<dbReference type="Gene3D" id="3.40.50.300">
    <property type="entry name" value="P-loop containing nucleotide triphosphate hydrolases"/>
    <property type="match status" value="1"/>
</dbReference>
<dbReference type="GO" id="GO:0005764">
    <property type="term" value="C:lysosome"/>
    <property type="evidence" value="ECO:0000318"/>
    <property type="project" value="GO_Central"/>
</dbReference>
<evidence type="ECO:0000313" key="5">
    <source>
        <dbReference type="EMBL" id="EGC29964.1"/>
    </source>
</evidence>
<dbReference type="eggNOG" id="KOG0078">
    <property type="taxonomic scope" value="Eukaryota"/>
</dbReference>
<protein>
    <submittedName>
        <fullName evidence="5">Uncharacterized protein</fullName>
    </submittedName>
</protein>
<organism evidence="5 6">
    <name type="scientific">Dictyostelium purpureum</name>
    <name type="common">Slime mold</name>
    <dbReference type="NCBI Taxonomy" id="5786"/>
    <lineage>
        <taxon>Eukaryota</taxon>
        <taxon>Amoebozoa</taxon>
        <taxon>Evosea</taxon>
        <taxon>Eumycetozoa</taxon>
        <taxon>Dictyostelia</taxon>
        <taxon>Dictyosteliales</taxon>
        <taxon>Dictyosteliaceae</taxon>
        <taxon>Dictyostelium</taxon>
    </lineage>
</organism>
<keyword evidence="6" id="KW-1185">Reference proteome</keyword>
<dbReference type="InParanoid" id="F1A1G2"/>
<dbReference type="SMART" id="SM00174">
    <property type="entry name" value="RHO"/>
    <property type="match status" value="1"/>
</dbReference>
<dbReference type="GO" id="GO:0005525">
    <property type="term" value="F:GTP binding"/>
    <property type="evidence" value="ECO:0007669"/>
    <property type="project" value="UniProtKB-KW"/>
</dbReference>
<dbReference type="SMART" id="SM00175">
    <property type="entry name" value="RAB"/>
    <property type="match status" value="1"/>
</dbReference>
<dbReference type="Proteomes" id="UP000001064">
    <property type="component" value="Unassembled WGS sequence"/>
</dbReference>
<dbReference type="SMART" id="SM00368">
    <property type="entry name" value="LRR_RI"/>
    <property type="match status" value="4"/>
</dbReference>
<reference evidence="6" key="1">
    <citation type="journal article" date="2011" name="Genome Biol.">
        <title>Comparative genomics of the social amoebae Dictyostelium discoideum and Dictyostelium purpureum.</title>
        <authorList>
            <consortium name="US DOE Joint Genome Institute (JGI-PGF)"/>
            <person name="Sucgang R."/>
            <person name="Kuo A."/>
            <person name="Tian X."/>
            <person name="Salerno W."/>
            <person name="Parikh A."/>
            <person name="Feasley C.L."/>
            <person name="Dalin E."/>
            <person name="Tu H."/>
            <person name="Huang E."/>
            <person name="Barry K."/>
            <person name="Lindquist E."/>
            <person name="Shapiro H."/>
            <person name="Bruce D."/>
            <person name="Schmutz J."/>
            <person name="Salamov A."/>
            <person name="Fey P."/>
            <person name="Gaudet P."/>
            <person name="Anjard C."/>
            <person name="Babu M.M."/>
            <person name="Basu S."/>
            <person name="Bushmanova Y."/>
            <person name="van der Wel H."/>
            <person name="Katoh-Kurasawa M."/>
            <person name="Dinh C."/>
            <person name="Coutinho P.M."/>
            <person name="Saito T."/>
            <person name="Elias M."/>
            <person name="Schaap P."/>
            <person name="Kay R.R."/>
            <person name="Henrissat B."/>
            <person name="Eichinger L."/>
            <person name="Rivero F."/>
            <person name="Putnam N.H."/>
            <person name="West C.M."/>
            <person name="Loomis W.F."/>
            <person name="Chisholm R.L."/>
            <person name="Shaulsky G."/>
            <person name="Strassmann J.E."/>
            <person name="Queller D.C."/>
            <person name="Kuspa A."/>
            <person name="Grigoriev I.V."/>
        </authorList>
    </citation>
    <scope>NUCLEOTIDE SEQUENCE [LARGE SCALE GENOMIC DNA]</scope>
    <source>
        <strain evidence="6">QSDP1</strain>
    </source>
</reference>
<feature type="compositionally biased region" description="Low complexity" evidence="4">
    <location>
        <begin position="327"/>
        <end position="338"/>
    </location>
</feature>
<dbReference type="InterPro" id="IPR032675">
    <property type="entry name" value="LRR_dom_sf"/>
</dbReference>
<feature type="region of interest" description="Disordered" evidence="4">
    <location>
        <begin position="319"/>
        <end position="342"/>
    </location>
</feature>
<dbReference type="InterPro" id="IPR027417">
    <property type="entry name" value="P-loop_NTPase"/>
</dbReference>
<dbReference type="EMBL" id="GL871372">
    <property type="protein sequence ID" value="EGC29964.1"/>
    <property type="molecule type" value="Genomic_DNA"/>
</dbReference>
<dbReference type="AlphaFoldDB" id="F1A1G2"/>
<dbReference type="GO" id="GO:0003924">
    <property type="term" value="F:GTPase activity"/>
    <property type="evidence" value="ECO:0007669"/>
    <property type="project" value="InterPro"/>
</dbReference>
<dbReference type="FunCoup" id="F1A1G2">
    <property type="interactions" value="320"/>
</dbReference>
<dbReference type="InterPro" id="IPR005225">
    <property type="entry name" value="Small_GTP-bd"/>
</dbReference>
<dbReference type="PANTHER" id="PTHR47981">
    <property type="entry name" value="RAB FAMILY"/>
    <property type="match status" value="1"/>
</dbReference>
<dbReference type="KEGG" id="dpp:DICPUDRAFT_84055"/>
<feature type="compositionally biased region" description="Polar residues" evidence="4">
    <location>
        <begin position="1"/>
        <end position="29"/>
    </location>
</feature>
<dbReference type="PRINTS" id="PR00449">
    <property type="entry name" value="RASTRNSFRMNG"/>
</dbReference>
<dbReference type="STRING" id="5786.F1A1G2"/>
<proteinExistence type="inferred from homology"/>
<keyword evidence="2" id="KW-0547">Nucleotide-binding</keyword>
<dbReference type="RefSeq" id="XP_003293503.1">
    <property type="nucleotide sequence ID" value="XM_003293455.1"/>
</dbReference>
<dbReference type="FunFam" id="3.40.50.300:FF:004782">
    <property type="entry name" value="ADP-ribosylation factor-related"/>
    <property type="match status" value="1"/>
</dbReference>
<dbReference type="OrthoDB" id="10034042at2759"/>
<dbReference type="SMART" id="SM00173">
    <property type="entry name" value="RAS"/>
    <property type="match status" value="1"/>
</dbReference>
<dbReference type="FunFam" id="3.80.10.10:FF:002197">
    <property type="entry name" value="ADP-ribosylation factor-related"/>
    <property type="match status" value="1"/>
</dbReference>
<name>F1A1G2_DICPU</name>
<accession>F1A1G2</accession>